<dbReference type="SUPFAM" id="SSF53448">
    <property type="entry name" value="Nucleotide-diphospho-sugar transferases"/>
    <property type="match status" value="1"/>
</dbReference>
<comment type="caution">
    <text evidence="2">The sequence shown here is derived from an EMBL/GenBank/DDBJ whole genome shotgun (WGS) entry which is preliminary data.</text>
</comment>
<proteinExistence type="predicted"/>
<sequence>MRFSLIMVTGGRTTEVAEFMESLAAQSFQDFELIIVQQNADDRLARIIAAFAGRFPLQVIRSLPRQINHSRNVGTAQAQGEILAFPDDDCLYPPDLLCQVDEMFNTAGSVGIDILSGIAVTPDGKLGSGRWHKQAGPISLKTVWTSAIEFNLFIRRTVYEEIGGFDKGMGLGTPFASGDAQDLILLARRIGALAFYDPALQAIHPDKRLTPVAVQRAFVYGAGLGYVLRKHRVPMSIWINFLIRPFGGTLLSLLRLRFFEAGYYWLTFRGRLSGLIGPQAKKVTKIAMLPDGDGPLPNLHTVR</sequence>
<dbReference type="InterPro" id="IPR001173">
    <property type="entry name" value="Glyco_trans_2-like"/>
</dbReference>
<dbReference type="InterPro" id="IPR029044">
    <property type="entry name" value="Nucleotide-diphossugar_trans"/>
</dbReference>
<accession>A0A964E532</accession>
<dbReference type="RefSeq" id="WP_227308756.1">
    <property type="nucleotide sequence ID" value="NZ_JAESVA010000006.1"/>
</dbReference>
<evidence type="ECO:0000259" key="1">
    <source>
        <dbReference type="Pfam" id="PF00535"/>
    </source>
</evidence>
<dbReference type="CDD" id="cd00761">
    <property type="entry name" value="Glyco_tranf_GTA_type"/>
    <property type="match status" value="1"/>
</dbReference>
<protein>
    <submittedName>
        <fullName evidence="2">Glycosyltransferase family 2 protein</fullName>
    </submittedName>
</protein>
<feature type="domain" description="Glycosyltransferase 2-like" evidence="1">
    <location>
        <begin position="4"/>
        <end position="162"/>
    </location>
</feature>
<evidence type="ECO:0000313" key="3">
    <source>
        <dbReference type="Proteomes" id="UP000721844"/>
    </source>
</evidence>
<dbReference type="Pfam" id="PF00535">
    <property type="entry name" value="Glycos_transf_2"/>
    <property type="match status" value="1"/>
</dbReference>
<dbReference type="GO" id="GO:0016758">
    <property type="term" value="F:hexosyltransferase activity"/>
    <property type="evidence" value="ECO:0007669"/>
    <property type="project" value="UniProtKB-ARBA"/>
</dbReference>
<keyword evidence="3" id="KW-1185">Reference proteome</keyword>
<dbReference type="EMBL" id="JAESVA010000006">
    <property type="protein sequence ID" value="MCB8882089.1"/>
    <property type="molecule type" value="Genomic_DNA"/>
</dbReference>
<dbReference type="Gene3D" id="3.90.550.10">
    <property type="entry name" value="Spore Coat Polysaccharide Biosynthesis Protein SpsA, Chain A"/>
    <property type="match status" value="1"/>
</dbReference>
<dbReference type="PANTHER" id="PTHR22916">
    <property type="entry name" value="GLYCOSYLTRANSFERASE"/>
    <property type="match status" value="1"/>
</dbReference>
<dbReference type="Proteomes" id="UP000721844">
    <property type="component" value="Unassembled WGS sequence"/>
</dbReference>
<organism evidence="2 3">
    <name type="scientific">Acidisoma cellulosilyticum</name>
    <dbReference type="NCBI Taxonomy" id="2802395"/>
    <lineage>
        <taxon>Bacteria</taxon>
        <taxon>Pseudomonadati</taxon>
        <taxon>Pseudomonadota</taxon>
        <taxon>Alphaproteobacteria</taxon>
        <taxon>Acetobacterales</taxon>
        <taxon>Acidocellaceae</taxon>
        <taxon>Acidisoma</taxon>
    </lineage>
</organism>
<name>A0A964E532_9PROT</name>
<dbReference type="AlphaFoldDB" id="A0A964E532"/>
<gene>
    <name evidence="2" type="ORF">ACELLULO517_17725</name>
</gene>
<evidence type="ECO:0000313" key="2">
    <source>
        <dbReference type="EMBL" id="MCB8882089.1"/>
    </source>
</evidence>
<reference evidence="2 3" key="1">
    <citation type="journal article" date="2021" name="Microorganisms">
        <title>Acidisoma silvae sp. nov. and Acidisomacellulosilytica sp. nov., Two Acidophilic Bacteria Isolated from Decaying Wood, Hydrolyzing Cellulose and Producing Poly-3-hydroxybutyrate.</title>
        <authorList>
            <person name="Mieszkin S."/>
            <person name="Pouder E."/>
            <person name="Uroz S."/>
            <person name="Simon-Colin C."/>
            <person name="Alain K."/>
        </authorList>
    </citation>
    <scope>NUCLEOTIDE SEQUENCE [LARGE SCALE GENOMIC DNA]</scope>
    <source>
        <strain evidence="2 3">HW T5.17</strain>
    </source>
</reference>